<dbReference type="InterPro" id="IPR029010">
    <property type="entry name" value="ThuA-like"/>
</dbReference>
<evidence type="ECO:0000313" key="2">
    <source>
        <dbReference type="EMBL" id="MFC0214403.1"/>
    </source>
</evidence>
<comment type="caution">
    <text evidence="2">The sequence shown here is derived from an EMBL/GenBank/DDBJ whole genome shotgun (WGS) entry which is preliminary data.</text>
</comment>
<proteinExistence type="predicted"/>
<reference evidence="2 3" key="1">
    <citation type="submission" date="2024-09" db="EMBL/GenBank/DDBJ databases">
        <authorList>
            <person name="Sun Q."/>
            <person name="Mori K."/>
        </authorList>
    </citation>
    <scope>NUCLEOTIDE SEQUENCE [LARGE SCALE GENOMIC DNA]</scope>
    <source>
        <strain evidence="2 3">CCM 7759</strain>
    </source>
</reference>
<dbReference type="Pfam" id="PF06283">
    <property type="entry name" value="ThuA"/>
    <property type="match status" value="1"/>
</dbReference>
<organism evidence="2 3">
    <name type="scientific">Paenibacillus chartarius</name>
    <dbReference type="NCBI Taxonomy" id="747481"/>
    <lineage>
        <taxon>Bacteria</taxon>
        <taxon>Bacillati</taxon>
        <taxon>Bacillota</taxon>
        <taxon>Bacilli</taxon>
        <taxon>Bacillales</taxon>
        <taxon>Paenibacillaceae</taxon>
        <taxon>Paenibacillus</taxon>
    </lineage>
</organism>
<dbReference type="Gene3D" id="3.40.50.880">
    <property type="match status" value="1"/>
</dbReference>
<dbReference type="SUPFAM" id="SSF52317">
    <property type="entry name" value="Class I glutamine amidotransferase-like"/>
    <property type="match status" value="1"/>
</dbReference>
<gene>
    <name evidence="2" type="ORF">ACFFK0_18385</name>
</gene>
<dbReference type="EMBL" id="JBHLWN010000073">
    <property type="protein sequence ID" value="MFC0214403.1"/>
    <property type="molecule type" value="Genomic_DNA"/>
</dbReference>
<name>A0ABV6DP25_9BACL</name>
<dbReference type="PANTHER" id="PTHR40469:SF2">
    <property type="entry name" value="GALACTOSE-BINDING DOMAIN-LIKE SUPERFAMILY PROTEIN"/>
    <property type="match status" value="1"/>
</dbReference>
<evidence type="ECO:0000313" key="3">
    <source>
        <dbReference type="Proteomes" id="UP001589776"/>
    </source>
</evidence>
<dbReference type="Proteomes" id="UP001589776">
    <property type="component" value="Unassembled WGS sequence"/>
</dbReference>
<keyword evidence="3" id="KW-1185">Reference proteome</keyword>
<accession>A0ABV6DP25</accession>
<dbReference type="PANTHER" id="PTHR40469">
    <property type="entry name" value="SECRETED GLYCOSYL HYDROLASE"/>
    <property type="match status" value="1"/>
</dbReference>
<sequence>MKRAFTLRFSHKTNDIEPEKKKALIVQGGWEGHFPKEISGILAGILREENFDVEISDTLDVFLDREKMKQVDLIVPVWTLGTLTEKQLNSLLSAVESGTGVAGLHGGLVDAFHGEIRYQLMIGGQFVWHPKENVTYRVHITDPNHPLVKGIPDFTVTSEQYYMLVDPANEVLATTYFEKSPPEVWRPVVMPTVWIKQYGKGRVYANALGHSPKEVMIPQIFEMIRRGMIWAAK</sequence>
<protein>
    <submittedName>
        <fullName evidence="2">ThuA domain-containing protein</fullName>
    </submittedName>
</protein>
<feature type="domain" description="ThuA-like" evidence="1">
    <location>
        <begin position="22"/>
        <end position="231"/>
    </location>
</feature>
<dbReference type="InterPro" id="IPR029062">
    <property type="entry name" value="Class_I_gatase-like"/>
</dbReference>
<dbReference type="RefSeq" id="WP_377471769.1">
    <property type="nucleotide sequence ID" value="NZ_JBHLWN010000073.1"/>
</dbReference>
<evidence type="ECO:0000259" key="1">
    <source>
        <dbReference type="Pfam" id="PF06283"/>
    </source>
</evidence>